<protein>
    <submittedName>
        <fullName evidence="1">Uncharacterized protein</fullName>
    </submittedName>
</protein>
<dbReference type="AlphaFoldDB" id="A0AAD6YDS7"/>
<sequence length="147" mass="16173">MHLDTAARPGSGAWKEVCGAHVETTGQVNGLSVIGLMFADAPPLRVDQDPGEANAAIHVRCPDMLAYLPLTRFKMFGRRANVLKPTVAHARCVMPTAAHETRDANGPRRTGIRQLNKPMRPLRDRRDLRRAHTLCLGRIQVTGHNSP</sequence>
<dbReference type="EMBL" id="JARJCW010000020">
    <property type="protein sequence ID" value="KAJ7213966.1"/>
    <property type="molecule type" value="Genomic_DNA"/>
</dbReference>
<dbReference type="Proteomes" id="UP001219525">
    <property type="component" value="Unassembled WGS sequence"/>
</dbReference>
<accession>A0AAD6YDS7</accession>
<evidence type="ECO:0000313" key="2">
    <source>
        <dbReference type="Proteomes" id="UP001219525"/>
    </source>
</evidence>
<evidence type="ECO:0000313" key="1">
    <source>
        <dbReference type="EMBL" id="KAJ7213966.1"/>
    </source>
</evidence>
<comment type="caution">
    <text evidence="1">The sequence shown here is derived from an EMBL/GenBank/DDBJ whole genome shotgun (WGS) entry which is preliminary data.</text>
</comment>
<name>A0AAD6YDS7_9AGAR</name>
<proteinExistence type="predicted"/>
<reference evidence="1" key="1">
    <citation type="submission" date="2023-03" db="EMBL/GenBank/DDBJ databases">
        <title>Massive genome expansion in bonnet fungi (Mycena s.s.) driven by repeated elements and novel gene families across ecological guilds.</title>
        <authorList>
            <consortium name="Lawrence Berkeley National Laboratory"/>
            <person name="Harder C.B."/>
            <person name="Miyauchi S."/>
            <person name="Viragh M."/>
            <person name="Kuo A."/>
            <person name="Thoen E."/>
            <person name="Andreopoulos B."/>
            <person name="Lu D."/>
            <person name="Skrede I."/>
            <person name="Drula E."/>
            <person name="Henrissat B."/>
            <person name="Morin E."/>
            <person name="Kohler A."/>
            <person name="Barry K."/>
            <person name="LaButti K."/>
            <person name="Morin E."/>
            <person name="Salamov A."/>
            <person name="Lipzen A."/>
            <person name="Mereny Z."/>
            <person name="Hegedus B."/>
            <person name="Baldrian P."/>
            <person name="Stursova M."/>
            <person name="Weitz H."/>
            <person name="Taylor A."/>
            <person name="Grigoriev I.V."/>
            <person name="Nagy L.G."/>
            <person name="Martin F."/>
            <person name="Kauserud H."/>
        </authorList>
    </citation>
    <scope>NUCLEOTIDE SEQUENCE</scope>
    <source>
        <strain evidence="1">9144</strain>
    </source>
</reference>
<keyword evidence="2" id="KW-1185">Reference proteome</keyword>
<organism evidence="1 2">
    <name type="scientific">Mycena pura</name>
    <dbReference type="NCBI Taxonomy" id="153505"/>
    <lineage>
        <taxon>Eukaryota</taxon>
        <taxon>Fungi</taxon>
        <taxon>Dikarya</taxon>
        <taxon>Basidiomycota</taxon>
        <taxon>Agaricomycotina</taxon>
        <taxon>Agaricomycetes</taxon>
        <taxon>Agaricomycetidae</taxon>
        <taxon>Agaricales</taxon>
        <taxon>Marasmiineae</taxon>
        <taxon>Mycenaceae</taxon>
        <taxon>Mycena</taxon>
    </lineage>
</organism>
<gene>
    <name evidence="1" type="ORF">GGX14DRAFT_392738</name>
</gene>